<accession>A0ABU1D3U2</accession>
<proteinExistence type="predicted"/>
<reference evidence="2 3" key="1">
    <citation type="submission" date="2023-08" db="EMBL/GenBank/DDBJ databases">
        <title>Alcaligenaceae gen. nov., a novel taxon isolated from the sludge of Yixing Pesticide Factory.</title>
        <authorList>
            <person name="Ruan L."/>
        </authorList>
    </citation>
    <scope>NUCLEOTIDE SEQUENCE [LARGE SCALE GENOMIC DNA]</scope>
    <source>
        <strain evidence="2 3">LG-2</strain>
    </source>
</reference>
<dbReference type="Pfam" id="PF01584">
    <property type="entry name" value="CheW"/>
    <property type="match status" value="1"/>
</dbReference>
<dbReference type="Proteomes" id="UP001232156">
    <property type="component" value="Unassembled WGS sequence"/>
</dbReference>
<dbReference type="PANTHER" id="PTHR22617">
    <property type="entry name" value="CHEMOTAXIS SENSOR HISTIDINE KINASE-RELATED"/>
    <property type="match status" value="1"/>
</dbReference>
<evidence type="ECO:0000259" key="1">
    <source>
        <dbReference type="PROSITE" id="PS50851"/>
    </source>
</evidence>
<dbReference type="PROSITE" id="PS50851">
    <property type="entry name" value="CHEW"/>
    <property type="match status" value="1"/>
</dbReference>
<dbReference type="InterPro" id="IPR002545">
    <property type="entry name" value="CheW-lke_dom"/>
</dbReference>
<dbReference type="InterPro" id="IPR039315">
    <property type="entry name" value="CheW"/>
</dbReference>
<evidence type="ECO:0000313" key="3">
    <source>
        <dbReference type="Proteomes" id="UP001232156"/>
    </source>
</evidence>
<dbReference type="SUPFAM" id="SSF50341">
    <property type="entry name" value="CheW-like"/>
    <property type="match status" value="1"/>
</dbReference>
<dbReference type="SMART" id="SM00260">
    <property type="entry name" value="CheW"/>
    <property type="match status" value="1"/>
</dbReference>
<keyword evidence="3" id="KW-1185">Reference proteome</keyword>
<protein>
    <submittedName>
        <fullName evidence="2">Chemotaxis protein CheW</fullName>
    </submittedName>
</protein>
<dbReference type="EMBL" id="JAUZQE010000006">
    <property type="protein sequence ID" value="MDR4125102.1"/>
    <property type="molecule type" value="Genomic_DNA"/>
</dbReference>
<dbReference type="Gene3D" id="2.40.50.180">
    <property type="entry name" value="CheA-289, Domain 4"/>
    <property type="match status" value="1"/>
</dbReference>
<organism evidence="2 3">
    <name type="scientific">Yanghanlia caeni</name>
    <dbReference type="NCBI Taxonomy" id="3064283"/>
    <lineage>
        <taxon>Bacteria</taxon>
        <taxon>Pseudomonadati</taxon>
        <taxon>Pseudomonadota</taxon>
        <taxon>Betaproteobacteria</taxon>
        <taxon>Burkholderiales</taxon>
        <taxon>Alcaligenaceae</taxon>
        <taxon>Yanghanlia</taxon>
    </lineage>
</organism>
<dbReference type="RefSeq" id="WP_347286493.1">
    <property type="nucleotide sequence ID" value="NZ_JAUZQE010000006.1"/>
</dbReference>
<comment type="caution">
    <text evidence="2">The sequence shown here is derived from an EMBL/GenBank/DDBJ whole genome shotgun (WGS) entry which is preliminary data.</text>
</comment>
<name>A0ABU1D3U2_9BURK</name>
<feature type="domain" description="CheW-like" evidence="1">
    <location>
        <begin position="24"/>
        <end position="172"/>
    </location>
</feature>
<evidence type="ECO:0000313" key="2">
    <source>
        <dbReference type="EMBL" id="MDR4125102.1"/>
    </source>
</evidence>
<gene>
    <name evidence="2" type="ORF">Q8947_03765</name>
</gene>
<sequence length="178" mass="19114">MPHPDPVTAMTDPAESAGLPPLFQPEYLTFLLGGDVYALPIEGIREVVGSLPITDVPGMPPFLRGVMNVRGAVIPVLDLRARLGYETAPLTRRSCVLVHELRRDSGDVLVGVLVDAVQAVLSADECDVAAEVAEAGSVRAPLPPEYVERALMLGGVRTLLLDRALLLSVDDLKQRMLQ</sequence>
<dbReference type="Gene3D" id="2.30.30.40">
    <property type="entry name" value="SH3 Domains"/>
    <property type="match status" value="1"/>
</dbReference>
<dbReference type="PANTHER" id="PTHR22617:SF23">
    <property type="entry name" value="CHEMOTAXIS PROTEIN CHEW"/>
    <property type="match status" value="1"/>
</dbReference>
<dbReference type="InterPro" id="IPR036061">
    <property type="entry name" value="CheW-like_dom_sf"/>
</dbReference>